<dbReference type="EMBL" id="JYNZ01000003">
    <property type="protein sequence ID" value="KXK26886.1"/>
    <property type="molecule type" value="Genomic_DNA"/>
</dbReference>
<dbReference type="PANTHER" id="PTHR22946:SF9">
    <property type="entry name" value="POLYKETIDE TRANSFERASE AF380"/>
    <property type="match status" value="1"/>
</dbReference>
<name>A0A136LZ38_9BACT</name>
<protein>
    <submittedName>
        <fullName evidence="4">Alpha/beta hydrolase family protein</fullName>
    </submittedName>
</protein>
<evidence type="ECO:0000313" key="5">
    <source>
        <dbReference type="Proteomes" id="UP000070457"/>
    </source>
</evidence>
<gene>
    <name evidence="4" type="ORF">TR69_WS6001000909</name>
</gene>
<evidence type="ECO:0000313" key="4">
    <source>
        <dbReference type="EMBL" id="KXK26886.1"/>
    </source>
</evidence>
<dbReference type="STRING" id="1617426.TR69_WS6001000909"/>
<comment type="similarity">
    <text evidence="2">Belongs to the AB hydrolase superfamily. FUS2 hydrolase family.</text>
</comment>
<dbReference type="InterPro" id="IPR029058">
    <property type="entry name" value="AB_hydrolase_fold"/>
</dbReference>
<dbReference type="Gene3D" id="3.40.50.1820">
    <property type="entry name" value="alpha/beta hydrolase"/>
    <property type="match status" value="1"/>
</dbReference>
<dbReference type="GO" id="GO:0052689">
    <property type="term" value="F:carboxylic ester hydrolase activity"/>
    <property type="evidence" value="ECO:0007669"/>
    <property type="project" value="UniProtKB-ARBA"/>
</dbReference>
<evidence type="ECO:0000256" key="1">
    <source>
        <dbReference type="ARBA" id="ARBA00022801"/>
    </source>
</evidence>
<dbReference type="InterPro" id="IPR050261">
    <property type="entry name" value="FrsA_esterase"/>
</dbReference>
<sequence length="246" mass="27468">MDFEIKLHNQRLRGIVGNEHATDAVILAHGFSGNMHGPDGIFDLLSESLQKEDFAVIRFAFRGTEPSDGEQKDTSLHTETEDLKAVIDWAENKRGYSRIAVLGESFAGGVVANAYRDIVDAVVFWYPLFDFKDCSFREFLNDFNLDQIEKNGAITIDGFAVGRQMYEDISTTVLYDRLTDIKAPALFLHGDADTDVPVQQSEKGYDRAGGIKELGILEGADHCFRFEQDAAVELTTEFLITTLKEA</sequence>
<proteinExistence type="inferred from homology"/>
<feature type="domain" description="AB hydrolase-1" evidence="3">
    <location>
        <begin position="24"/>
        <end position="118"/>
    </location>
</feature>
<dbReference type="Proteomes" id="UP000070457">
    <property type="component" value="Unassembled WGS sequence"/>
</dbReference>
<accession>A0A136LZ38</accession>
<dbReference type="SUPFAM" id="SSF53474">
    <property type="entry name" value="alpha/beta-Hydrolases"/>
    <property type="match status" value="1"/>
</dbReference>
<dbReference type="Pfam" id="PF00561">
    <property type="entry name" value="Abhydrolase_1"/>
    <property type="match status" value="1"/>
</dbReference>
<comment type="caution">
    <text evidence="4">The sequence shown here is derived from an EMBL/GenBank/DDBJ whole genome shotgun (WGS) entry which is preliminary data.</text>
</comment>
<organism evidence="4 5">
    <name type="scientific">candidate division WS6 bacterium OLB20</name>
    <dbReference type="NCBI Taxonomy" id="1617426"/>
    <lineage>
        <taxon>Bacteria</taxon>
        <taxon>Candidatus Dojkabacteria</taxon>
    </lineage>
</organism>
<dbReference type="AlphaFoldDB" id="A0A136LZ38"/>
<dbReference type="InterPro" id="IPR000073">
    <property type="entry name" value="AB_hydrolase_1"/>
</dbReference>
<keyword evidence="1 4" id="KW-0378">Hydrolase</keyword>
<evidence type="ECO:0000256" key="2">
    <source>
        <dbReference type="ARBA" id="ARBA00038115"/>
    </source>
</evidence>
<reference evidence="4 5" key="1">
    <citation type="submission" date="2015-02" db="EMBL/GenBank/DDBJ databases">
        <title>Improved understanding of the partial-nitritation anammox process through 23 genomes representing the majority of the microbial community.</title>
        <authorList>
            <person name="Speth D.R."/>
            <person name="In T Zandt M."/>
            <person name="Guerrero Cruz S."/>
            <person name="Jetten M.S."/>
            <person name="Dutilh B.E."/>
        </authorList>
    </citation>
    <scope>NUCLEOTIDE SEQUENCE [LARGE SCALE GENOMIC DNA]</scope>
    <source>
        <strain evidence="4">OLB20</strain>
    </source>
</reference>
<evidence type="ECO:0000259" key="3">
    <source>
        <dbReference type="Pfam" id="PF00561"/>
    </source>
</evidence>
<dbReference type="PANTHER" id="PTHR22946">
    <property type="entry name" value="DIENELACTONE HYDROLASE DOMAIN-CONTAINING PROTEIN-RELATED"/>
    <property type="match status" value="1"/>
</dbReference>